<evidence type="ECO:0000313" key="6">
    <source>
        <dbReference type="Proteomes" id="UP000503399"/>
    </source>
</evidence>
<evidence type="ECO:0000313" key="5">
    <source>
        <dbReference type="EMBL" id="CAB1127633.1"/>
    </source>
</evidence>
<evidence type="ECO:0000259" key="3">
    <source>
        <dbReference type="Pfam" id="PF00534"/>
    </source>
</evidence>
<evidence type="ECO:0000256" key="2">
    <source>
        <dbReference type="ARBA" id="ARBA00022679"/>
    </source>
</evidence>
<name>A0A6F8ZDC1_9FIRM</name>
<reference evidence="5 6" key="1">
    <citation type="submission" date="2020-02" db="EMBL/GenBank/DDBJ databases">
        <authorList>
            <person name="Hogendoorn C."/>
        </authorList>
    </citation>
    <scope>NUCLEOTIDE SEQUENCE [LARGE SCALE GENOMIC DNA]</scope>
    <source>
        <strain evidence="5">R501</strain>
    </source>
</reference>
<evidence type="ECO:0008006" key="7">
    <source>
        <dbReference type="Google" id="ProtNLM"/>
    </source>
</evidence>
<proteinExistence type="predicted"/>
<evidence type="ECO:0000256" key="1">
    <source>
        <dbReference type="ARBA" id="ARBA00022676"/>
    </source>
</evidence>
<dbReference type="EMBL" id="LR778114">
    <property type="protein sequence ID" value="CAB1127633.1"/>
    <property type="molecule type" value="Genomic_DNA"/>
</dbReference>
<evidence type="ECO:0000259" key="4">
    <source>
        <dbReference type="Pfam" id="PF13439"/>
    </source>
</evidence>
<dbReference type="PANTHER" id="PTHR12526">
    <property type="entry name" value="GLYCOSYLTRANSFERASE"/>
    <property type="match status" value="1"/>
</dbReference>
<gene>
    <name evidence="5" type="ORF">R50_0127</name>
</gene>
<dbReference type="InterPro" id="IPR028098">
    <property type="entry name" value="Glyco_trans_4-like_N"/>
</dbReference>
<dbReference type="CDD" id="cd03801">
    <property type="entry name" value="GT4_PimA-like"/>
    <property type="match status" value="1"/>
</dbReference>
<organism evidence="5 6">
    <name type="scientific">Candidatus Hydrogenisulfobacillus filiaventi</name>
    <dbReference type="NCBI Taxonomy" id="2707344"/>
    <lineage>
        <taxon>Bacteria</taxon>
        <taxon>Bacillati</taxon>
        <taxon>Bacillota</taxon>
        <taxon>Clostridia</taxon>
        <taxon>Eubacteriales</taxon>
        <taxon>Clostridiales Family XVII. Incertae Sedis</taxon>
        <taxon>Candidatus Hydrogenisulfobacillus</taxon>
    </lineage>
</organism>
<dbReference type="Pfam" id="PF13439">
    <property type="entry name" value="Glyco_transf_4"/>
    <property type="match status" value="1"/>
</dbReference>
<dbReference type="GO" id="GO:0016757">
    <property type="term" value="F:glycosyltransferase activity"/>
    <property type="evidence" value="ECO:0007669"/>
    <property type="project" value="UniProtKB-KW"/>
</dbReference>
<dbReference type="Pfam" id="PF00534">
    <property type="entry name" value="Glycos_transf_1"/>
    <property type="match status" value="1"/>
</dbReference>
<accession>A0A6F8ZDC1</accession>
<dbReference type="Gene3D" id="3.40.50.2000">
    <property type="entry name" value="Glycogen Phosphorylase B"/>
    <property type="match status" value="2"/>
</dbReference>
<dbReference type="Proteomes" id="UP000503399">
    <property type="component" value="Chromosome"/>
</dbReference>
<feature type="domain" description="Glycosyltransferase subfamily 4-like N-terminal" evidence="4">
    <location>
        <begin position="26"/>
        <end position="198"/>
    </location>
</feature>
<keyword evidence="6" id="KW-1185">Reference proteome</keyword>
<dbReference type="SUPFAM" id="SSF53756">
    <property type="entry name" value="UDP-Glycosyltransferase/glycogen phosphorylase"/>
    <property type="match status" value="1"/>
</dbReference>
<dbReference type="InterPro" id="IPR001296">
    <property type="entry name" value="Glyco_trans_1"/>
</dbReference>
<protein>
    <recommendedName>
        <fullName evidence="7">Glycosyltransferase</fullName>
    </recommendedName>
</protein>
<keyword evidence="2" id="KW-0808">Transferase</keyword>
<dbReference type="PANTHER" id="PTHR12526:SF510">
    <property type="entry name" value="D-INOSITOL 3-PHOSPHATE GLYCOSYLTRANSFERASE"/>
    <property type="match status" value="1"/>
</dbReference>
<sequence length="427" mass="46271">MRMPTPEDTVFVVIAFEGPDPYAQAGGLGVRVAGLTRALAARGFPVHFFFVGDPARPDVEQDGNLTLYRWAQWISRHHPSGVYGGEWDKILDIQTSLPPFIREHIAAGVIGSGRRLVVMAEEWHTASTVIALSDHLHEHGLRRGTVMFWNANHRMGLHHVDFPRLGYVATLTTVSRFMKHLFWGYGIDPLVIPNGLDEAAYQPVEAADVARVRTVGGEPLLVKVGRFDPDKRWLMAVEAVAALKREGLAPRLVIRGGIEPHGAEVLGRARQLGLSVADVTVEGGPPDHATALAAIAGAPAADVVNLRFFLPASVLPVLYRAADAVLVNSGFEPFGLVGLEVMAAGGLAITGATGEDYAQPFVNGLVVQRDSAAELAQLVRYALDHPEDAERWRQQGQETARAYAWPRVVDQIRFQVGVAEALAGQAL</sequence>
<feature type="domain" description="Glycosyl transferase family 1" evidence="3">
    <location>
        <begin position="214"/>
        <end position="398"/>
    </location>
</feature>
<dbReference type="AlphaFoldDB" id="A0A6F8ZDC1"/>
<dbReference type="KEGG" id="hfv:R50_0127"/>
<keyword evidence="1" id="KW-0328">Glycosyltransferase</keyword>